<dbReference type="EMBL" id="AB907172">
    <property type="protein sequence ID" value="BAP19005.1"/>
    <property type="molecule type" value="Genomic_DNA"/>
</dbReference>
<organism evidence="3">
    <name type="scientific">Streptomyces argenteolus</name>
    <dbReference type="NCBI Taxonomy" id="67274"/>
    <lineage>
        <taxon>Bacteria</taxon>
        <taxon>Bacillati</taxon>
        <taxon>Actinomycetota</taxon>
        <taxon>Actinomycetes</taxon>
        <taxon>Kitasatosporales</taxon>
        <taxon>Streptomycetaceae</taxon>
        <taxon>Streptomyces</taxon>
    </lineage>
</organism>
<keyword evidence="1" id="KW-0723">Serine/threonine-protein kinase</keyword>
<dbReference type="PANTHER" id="PTHR35526">
    <property type="entry name" value="ANTI-SIGMA-F FACTOR RSBW-RELATED"/>
    <property type="match status" value="1"/>
</dbReference>
<dbReference type="Pfam" id="PF13581">
    <property type="entry name" value="HATPase_c_2"/>
    <property type="match status" value="1"/>
</dbReference>
<dbReference type="InterPro" id="IPR003594">
    <property type="entry name" value="HATPase_dom"/>
</dbReference>
<dbReference type="GO" id="GO:0004674">
    <property type="term" value="F:protein serine/threonine kinase activity"/>
    <property type="evidence" value="ECO:0007669"/>
    <property type="project" value="UniProtKB-KW"/>
</dbReference>
<reference evidence="3" key="1">
    <citation type="submission" date="2014-01" db="EMBL/GenBank/DDBJ databases">
        <title>Cloning and sequence analysis of cellulase genes from cellulolytic streptomycetes and heterologous expression in Streptomyces lividans.</title>
        <authorList>
            <person name="Tomotsune K."/>
            <person name="Kasuga K."/>
            <person name="Tsuchida M."/>
            <person name="Shimura Y."/>
            <person name="Kobayashi M."/>
            <person name="Agematsu H."/>
            <person name="Ikeda H."/>
            <person name="Ishikawa J."/>
            <person name="Kojima I."/>
        </authorList>
    </citation>
    <scope>NUCLEOTIDE SEQUENCE</scope>
    <source>
        <strain evidence="3">M178</strain>
    </source>
</reference>
<keyword evidence="1" id="KW-0418">Kinase</keyword>
<feature type="domain" description="Histidine kinase/HSP90-like ATPase" evidence="2">
    <location>
        <begin position="27"/>
        <end position="135"/>
    </location>
</feature>
<dbReference type="Gene3D" id="3.30.565.10">
    <property type="entry name" value="Histidine kinase-like ATPase, C-terminal domain"/>
    <property type="match status" value="1"/>
</dbReference>
<evidence type="ECO:0000256" key="1">
    <source>
        <dbReference type="ARBA" id="ARBA00022527"/>
    </source>
</evidence>
<proteinExistence type="predicted"/>
<dbReference type="InterPro" id="IPR036890">
    <property type="entry name" value="HATPase_C_sf"/>
</dbReference>
<evidence type="ECO:0000313" key="3">
    <source>
        <dbReference type="EMBL" id="BAP19005.1"/>
    </source>
</evidence>
<dbReference type="PANTHER" id="PTHR35526:SF3">
    <property type="entry name" value="ANTI-SIGMA-F FACTOR RSBW"/>
    <property type="match status" value="1"/>
</dbReference>
<evidence type="ECO:0000259" key="2">
    <source>
        <dbReference type="Pfam" id="PF13581"/>
    </source>
</evidence>
<dbReference type="SUPFAM" id="SSF55874">
    <property type="entry name" value="ATPase domain of HSP90 chaperone/DNA topoisomerase II/histidine kinase"/>
    <property type="match status" value="1"/>
</dbReference>
<dbReference type="CDD" id="cd16936">
    <property type="entry name" value="HATPase_RsbW-like"/>
    <property type="match status" value="1"/>
</dbReference>
<keyword evidence="1" id="KW-0808">Transferase</keyword>
<accession>A0A077JG70</accession>
<dbReference type="InterPro" id="IPR050267">
    <property type="entry name" value="Anti-sigma-factor_SerPK"/>
</dbReference>
<sequence>MTSCDSRPVNESTQLPSFREAFYRRERRSVPLVRQFVREALLDWACEADLDDVLLCVSELATNALLHGVPPGRGFRVQLTCGSVLRIEVHDSGGGQVGEPADPGPLAEYGRGLALVGALADAWGVGERDPGKIVWCEFAGSASRFVESGPRAHHLP</sequence>
<dbReference type="AlphaFoldDB" id="A0A077JG70"/>
<protein>
    <recommendedName>
        <fullName evidence="2">Histidine kinase/HSP90-like ATPase domain-containing protein</fullName>
    </recommendedName>
</protein>
<name>A0A077JG70_9ACTN</name>